<protein>
    <submittedName>
        <fullName evidence="7">Very-short-patch-repair endonuclease</fullName>
    </submittedName>
</protein>
<organism evidence="7 8">
    <name type="scientific">Variovorax boronicumulans</name>
    <dbReference type="NCBI Taxonomy" id="436515"/>
    <lineage>
        <taxon>Bacteria</taxon>
        <taxon>Pseudomonadati</taxon>
        <taxon>Pseudomonadota</taxon>
        <taxon>Betaproteobacteria</taxon>
        <taxon>Burkholderiales</taxon>
        <taxon>Comamonadaceae</taxon>
        <taxon>Variovorax</taxon>
    </lineage>
</organism>
<dbReference type="GO" id="GO:0005524">
    <property type="term" value="F:ATP binding"/>
    <property type="evidence" value="ECO:0007669"/>
    <property type="project" value="UniProtKB-KW"/>
</dbReference>
<dbReference type="InterPro" id="IPR050534">
    <property type="entry name" value="Coronavir_polyprotein_1ab"/>
</dbReference>
<dbReference type="InterPro" id="IPR027417">
    <property type="entry name" value="P-loop_NTPase"/>
</dbReference>
<dbReference type="CDD" id="cd18808">
    <property type="entry name" value="SF1_C_Upf1"/>
    <property type="match status" value="1"/>
</dbReference>
<dbReference type="InterPro" id="IPR049468">
    <property type="entry name" value="Restrct_endonuc-II-like_dom"/>
</dbReference>
<proteinExistence type="predicted"/>
<evidence type="ECO:0000313" key="7">
    <source>
        <dbReference type="EMBL" id="MDP9896778.1"/>
    </source>
</evidence>
<keyword evidence="3" id="KW-0347">Helicase</keyword>
<dbReference type="GO" id="GO:0043139">
    <property type="term" value="F:5'-3' DNA helicase activity"/>
    <property type="evidence" value="ECO:0007669"/>
    <property type="project" value="TreeGrafter"/>
</dbReference>
<dbReference type="SUPFAM" id="SSF52540">
    <property type="entry name" value="P-loop containing nucleoside triphosphate hydrolases"/>
    <property type="match status" value="2"/>
</dbReference>
<keyword evidence="7" id="KW-0255">Endonuclease</keyword>
<sequence length="1548" mass="169662">MNAVDLMKKLLDYVLEQAKTVDPKAFKLAGHAGFIKGYADLQGLPGVDFDVQEDGDHIWLKTARLEAHPPPAIPPLALLGASKATQPPIVVGTAPRGTRPSIDEAAFQRLVALLPPAQPEKLGEREEFIDASRLKLVSALDQYVPLWEAWAEGEKPRRRTISLYGDLFALKHQLEAEETAKPQELVWGLGVSAWKLSYAERLQTSIVDFQYPLITQAMEIGMDDRTLALEVRPRSVGPQFSFDAFAACQLMSAPEVEKAAREALVKGADRPVSPFDPGSFEHLLKLIAGNLHDKGRYEQNFEGFPKANDELVVTDAWVLLSRPKSVNFLQEDIERLKTRLTPDVSIPLGPLALVTPPSDAPSTYASAAFRGLSGTSGGHGGTGKVQELFFPLPYNHEQVTIVEQLERSAGVTVQGPPGTGKTHTIANIVCHYLATGRKVLVTSKGEQALEVLQSKIPEMIRPLTVALLSGDREGMRQFQGSIEAIIHNVSQLNPEVVQDQIRNEHSGIDRAHSELAIIDRRVDVIALAQLSDIEVDGIGMRAQKMAELVVSGEAKHAWFDDVLSLDPAHAPPIDATVAAQTREARRRLGRDLGYALARIPSSMNMLAAEQVSQLHDALVSLRQIEAAEADGGLLALRALTPEVLDDARKLLSKVESARQLAHELEETGEMWTRELRKKCGQATFASERAAFEALFGDIDKLVAARAELLKTPVELPELALASAKVREAVQRAAETGKPFGLMSFGGGDVKELVAGIRVSGLAPSSVEHWKHVQRYLVLHEQILSFGVRWNQVADLLSLPSLQGGVVALRQVELVTTMARKVHTLASVYDAHTPGFGERVFAKPPTAQLLGTSSQLGEVQQHLRSHLTRVELARAATTLVILQEKLAGTTGAVADALREFVDKDLGNVVAPGERVTARYAELVGEIRRIEALAHDLALVNDVADRLEQAGAAKLSVRVRSQLVDASGEDLALPVGWREAWTWSRVRAHLDAIESREELRTLAARRRDLEAGLARLYESVVSKSAWLSTKLSASPKVLAALGKYSTAMRRIGQGTGPNATRYRRDAQAAMMEAQGAIPCWVMSHSKVSETLPAHLGAFDLVIVDEASQSDLWALPAVLRGKKILVVGDDKQVSPDGGFISSVRIQELRDRFLSEQPYAAVLTPEMSLYDIASAVFASNKVMLREHFRCVPPIIGYSNTFYDHQIQPLRIPKASERIDPPLVDIFVPGGTRGAKAENMMEAECIVEEIADIVANPQLVGRTIGVVSMLGLEQAKRIDSMVRQRMDAKELMRRKFDVGDARLFQGSERDIMFLSMVVGQEGAKAVSGNAFEQRFNVAASRARDRMYLVRSVQMADLSHLDLRRGLLEHFSKPDAGPQMEGDAKSLIDLCESGFEKQVYSELYSRGYRVVPQVKAGAFRIDMVVEGADDARLAIECDGDEYHGPDRWQADMGRQRVLERAGWTFWRCFASAWSLQREAIVEELQARLSAMGIEPLGKLERVPSLVEYREWRPAEFAKTAEGASADALEDAIAAASTTPDMNTGAVADSISLKA</sequence>
<comment type="caution">
    <text evidence="7">The sequence shown here is derived from an EMBL/GenBank/DDBJ whole genome shotgun (WGS) entry which is preliminary data.</text>
</comment>
<dbReference type="GO" id="GO:0004519">
    <property type="term" value="F:endonuclease activity"/>
    <property type="evidence" value="ECO:0007669"/>
    <property type="project" value="UniProtKB-KW"/>
</dbReference>
<dbReference type="EMBL" id="JAUSRD010000021">
    <property type="protein sequence ID" value="MDP9896778.1"/>
    <property type="molecule type" value="Genomic_DNA"/>
</dbReference>
<dbReference type="Gene3D" id="3.40.960.10">
    <property type="entry name" value="VSR Endonuclease"/>
    <property type="match status" value="1"/>
</dbReference>
<dbReference type="Gene3D" id="3.40.50.300">
    <property type="entry name" value="P-loop containing nucleotide triphosphate hydrolases"/>
    <property type="match status" value="3"/>
</dbReference>
<dbReference type="RefSeq" id="WP_307686969.1">
    <property type="nucleotide sequence ID" value="NZ_JAUSRD010000021.1"/>
</dbReference>
<evidence type="ECO:0000256" key="1">
    <source>
        <dbReference type="ARBA" id="ARBA00022741"/>
    </source>
</evidence>
<keyword evidence="2" id="KW-0378">Hydrolase</keyword>
<dbReference type="GO" id="GO:0016787">
    <property type="term" value="F:hydrolase activity"/>
    <property type="evidence" value="ECO:0007669"/>
    <property type="project" value="UniProtKB-KW"/>
</dbReference>
<dbReference type="InterPro" id="IPR041679">
    <property type="entry name" value="DNA2/NAM7-like_C"/>
</dbReference>
<evidence type="ECO:0000259" key="5">
    <source>
        <dbReference type="Pfam" id="PF13087"/>
    </source>
</evidence>
<evidence type="ECO:0000256" key="2">
    <source>
        <dbReference type="ARBA" id="ARBA00022801"/>
    </source>
</evidence>
<name>A0AAW8D9K5_9BURK</name>
<dbReference type="InterPro" id="IPR047187">
    <property type="entry name" value="SF1_C_Upf1"/>
</dbReference>
<dbReference type="InterPro" id="IPR011335">
    <property type="entry name" value="Restrct_endonuc-II-like"/>
</dbReference>
<feature type="domain" description="DNA2/NAM7 helicase-like C-terminal" evidence="5">
    <location>
        <begin position="1174"/>
        <end position="1344"/>
    </location>
</feature>
<keyword evidence="1" id="KW-0547">Nucleotide-binding</keyword>
<accession>A0AAW8D9K5</accession>
<dbReference type="PANTHER" id="PTHR43788">
    <property type="entry name" value="DNA2/NAM7 HELICASE FAMILY MEMBER"/>
    <property type="match status" value="1"/>
</dbReference>
<dbReference type="Proteomes" id="UP001242045">
    <property type="component" value="Unassembled WGS sequence"/>
</dbReference>
<evidence type="ECO:0000313" key="8">
    <source>
        <dbReference type="Proteomes" id="UP001242045"/>
    </source>
</evidence>
<dbReference type="Pfam" id="PF13087">
    <property type="entry name" value="AAA_12"/>
    <property type="match status" value="1"/>
</dbReference>
<dbReference type="PANTHER" id="PTHR43788:SF8">
    <property type="entry name" value="DNA-BINDING PROTEIN SMUBP-2"/>
    <property type="match status" value="1"/>
</dbReference>
<feature type="domain" description="Restriction endonuclease type II-like" evidence="6">
    <location>
        <begin position="1389"/>
        <end position="1482"/>
    </location>
</feature>
<dbReference type="Pfam" id="PF18741">
    <property type="entry name" value="MTES_1575"/>
    <property type="match status" value="1"/>
</dbReference>
<gene>
    <name evidence="7" type="ORF">J2W31_005919</name>
</gene>
<evidence type="ECO:0000256" key="4">
    <source>
        <dbReference type="ARBA" id="ARBA00022840"/>
    </source>
</evidence>
<keyword evidence="7" id="KW-0540">Nuclease</keyword>
<keyword evidence="4" id="KW-0067">ATP-binding</keyword>
<dbReference type="SUPFAM" id="SSF52980">
    <property type="entry name" value="Restriction endonuclease-like"/>
    <property type="match status" value="1"/>
</dbReference>
<reference evidence="7" key="1">
    <citation type="submission" date="2023-07" db="EMBL/GenBank/DDBJ databases">
        <title>Sorghum-associated microbial communities from plants grown in Nebraska, USA.</title>
        <authorList>
            <person name="Schachtman D."/>
        </authorList>
    </citation>
    <scope>NUCLEOTIDE SEQUENCE</scope>
    <source>
        <strain evidence="7">DS3754</strain>
    </source>
</reference>
<evidence type="ECO:0000259" key="6">
    <source>
        <dbReference type="Pfam" id="PF18741"/>
    </source>
</evidence>
<dbReference type="Pfam" id="PF13604">
    <property type="entry name" value="AAA_30"/>
    <property type="match status" value="1"/>
</dbReference>
<evidence type="ECO:0000256" key="3">
    <source>
        <dbReference type="ARBA" id="ARBA00022806"/>
    </source>
</evidence>